<organism evidence="2 3">
    <name type="scientific">Rhizophagus irregularis</name>
    <dbReference type="NCBI Taxonomy" id="588596"/>
    <lineage>
        <taxon>Eukaryota</taxon>
        <taxon>Fungi</taxon>
        <taxon>Fungi incertae sedis</taxon>
        <taxon>Mucoromycota</taxon>
        <taxon>Glomeromycotina</taxon>
        <taxon>Glomeromycetes</taxon>
        <taxon>Glomerales</taxon>
        <taxon>Glomeraceae</taxon>
        <taxon>Rhizophagus</taxon>
    </lineage>
</organism>
<protein>
    <submittedName>
        <fullName evidence="2">Uncharacterized protein</fullName>
    </submittedName>
</protein>
<evidence type="ECO:0000313" key="2">
    <source>
        <dbReference type="EMBL" id="PKY58720.1"/>
    </source>
</evidence>
<comment type="caution">
    <text evidence="2">The sequence shown here is derived from an EMBL/GenBank/DDBJ whole genome shotgun (WGS) entry which is preliminary data.</text>
</comment>
<reference evidence="2 3" key="1">
    <citation type="submission" date="2015-10" db="EMBL/GenBank/DDBJ databases">
        <title>Genome analyses suggest a sexual origin of heterokaryosis in a supposedly ancient asexual fungus.</title>
        <authorList>
            <person name="Ropars J."/>
            <person name="Sedzielewska K."/>
            <person name="Noel J."/>
            <person name="Charron P."/>
            <person name="Farinelli L."/>
            <person name="Marton T."/>
            <person name="Kruger M."/>
            <person name="Pelin A."/>
            <person name="Brachmann A."/>
            <person name="Corradi N."/>
        </authorList>
    </citation>
    <scope>NUCLEOTIDE SEQUENCE [LARGE SCALE GENOMIC DNA]</scope>
    <source>
        <strain evidence="2 3">A4</strain>
    </source>
</reference>
<dbReference type="VEuPathDB" id="FungiDB:RhiirA1_494279"/>
<keyword evidence="3" id="KW-1185">Reference proteome</keyword>
<name>A0A2I1HIN5_9GLOM</name>
<evidence type="ECO:0000256" key="1">
    <source>
        <dbReference type="SAM" id="MobiDB-lite"/>
    </source>
</evidence>
<feature type="region of interest" description="Disordered" evidence="1">
    <location>
        <begin position="134"/>
        <end position="161"/>
    </location>
</feature>
<sequence length="161" mass="18273">MHICFVTRTHRVKIYSRAKNLQRFRLITYSNNSADLEFPFDAGWALKENLQLNKGGGKRISKKVVQYLQSYFLAGNLRPADRYSPEAMHASLENLVTEGELVSEEIPTIKTIKGWIGRYSKSFKKEASERALTETNGVVNNSNSSENSTNRASKRQKTNLA</sequence>
<feature type="compositionally biased region" description="Low complexity" evidence="1">
    <location>
        <begin position="134"/>
        <end position="150"/>
    </location>
</feature>
<gene>
    <name evidence="2" type="ORF">RhiirA4_429913</name>
</gene>
<evidence type="ECO:0000313" key="3">
    <source>
        <dbReference type="Proteomes" id="UP000234323"/>
    </source>
</evidence>
<accession>A0A2I1HIN5</accession>
<dbReference type="VEuPathDB" id="FungiDB:FUN_001198"/>
<dbReference type="Proteomes" id="UP000234323">
    <property type="component" value="Unassembled WGS sequence"/>
</dbReference>
<feature type="compositionally biased region" description="Basic residues" evidence="1">
    <location>
        <begin position="152"/>
        <end position="161"/>
    </location>
</feature>
<dbReference type="EMBL" id="LLXI01003143">
    <property type="protein sequence ID" value="PKY58720.1"/>
    <property type="molecule type" value="Genomic_DNA"/>
</dbReference>
<proteinExistence type="predicted"/>
<dbReference type="OrthoDB" id="2383742at2759"/>
<dbReference type="AlphaFoldDB" id="A0A2I1HIN5"/>